<dbReference type="EMBL" id="JAQNDO010000001">
    <property type="protein sequence ID" value="MDC0745450.1"/>
    <property type="molecule type" value="Genomic_DNA"/>
</dbReference>
<comment type="caution">
    <text evidence="1">The sequence shown here is derived from an EMBL/GenBank/DDBJ whole genome shotgun (WGS) entry which is preliminary data.</text>
</comment>
<gene>
    <name evidence="1" type="ORF">POL67_29225</name>
</gene>
<dbReference type="RefSeq" id="WP_271922961.1">
    <property type="nucleotide sequence ID" value="NZ_JAQNDO010000001.1"/>
</dbReference>
<proteinExistence type="predicted"/>
<dbReference type="Proteomes" id="UP001221411">
    <property type="component" value="Unassembled WGS sequence"/>
</dbReference>
<evidence type="ECO:0000313" key="1">
    <source>
        <dbReference type="EMBL" id="MDC0745450.1"/>
    </source>
</evidence>
<evidence type="ECO:0000313" key="2">
    <source>
        <dbReference type="Proteomes" id="UP001221411"/>
    </source>
</evidence>
<sequence length="83" mass="8923">MTINASGALSVLRIYLPRRTVKRGRGFWGVADLSDTPPNTLPSCVKLIGTHDILDAFVTTHHEDHRGTVIVRLDGVAMSGGPS</sequence>
<accession>A0ABT5EX99</accession>
<reference evidence="1 2" key="1">
    <citation type="submission" date="2022-11" db="EMBL/GenBank/DDBJ databases">
        <title>Minimal conservation of predation-associated metabolite biosynthetic gene clusters underscores biosynthetic potential of Myxococcota including descriptions for ten novel species: Archangium lansinium sp. nov., Myxococcus landrumus sp. nov., Nannocystis bai.</title>
        <authorList>
            <person name="Ahearne A."/>
            <person name="Stevens C."/>
            <person name="Dowd S."/>
        </authorList>
    </citation>
    <scope>NUCLEOTIDE SEQUENCE [LARGE SCALE GENOMIC DNA]</scope>
    <source>
        <strain evidence="1 2">RJM3</strain>
    </source>
</reference>
<protein>
    <submittedName>
        <fullName evidence="1">Uncharacterized protein</fullName>
    </submittedName>
</protein>
<keyword evidence="2" id="KW-1185">Reference proteome</keyword>
<name>A0ABT5EX99_9BACT</name>
<organism evidence="1 2">
    <name type="scientific">Polyangium mundeleinium</name>
    <dbReference type="NCBI Taxonomy" id="2995306"/>
    <lineage>
        <taxon>Bacteria</taxon>
        <taxon>Pseudomonadati</taxon>
        <taxon>Myxococcota</taxon>
        <taxon>Polyangia</taxon>
        <taxon>Polyangiales</taxon>
        <taxon>Polyangiaceae</taxon>
        <taxon>Polyangium</taxon>
    </lineage>
</organism>